<protein>
    <recommendedName>
        <fullName evidence="2">DUF1905 domain-containing protein</fullName>
    </recommendedName>
</protein>
<proteinExistence type="predicted"/>
<reference evidence="1" key="1">
    <citation type="journal article" date="2013" name="Proc. Natl. Acad. Sci. U.S.A.">
        <title>Mapping gene clusters within arrayed metagenomic libraries to expand the structural diversity of biomedically relevant natural products.</title>
        <authorList>
            <person name="Owen J.G."/>
            <person name="Reddy B.V."/>
            <person name="Ternei M.A."/>
            <person name="Charlop-Powers Z."/>
            <person name="Calle P.Y."/>
            <person name="Kim J.H."/>
            <person name="Brady S.F."/>
        </authorList>
    </citation>
    <scope>NUCLEOTIDE SEQUENCE</scope>
</reference>
<evidence type="ECO:0000313" key="1">
    <source>
        <dbReference type="EMBL" id="AGS49304.1"/>
    </source>
</evidence>
<dbReference type="SUPFAM" id="SSF141694">
    <property type="entry name" value="AF2212/PG0164-like"/>
    <property type="match status" value="1"/>
</dbReference>
<sequence>MVAPERPDAALGTMLSRRLMSDPCAMLPRMGFLFDAELWMWDARRGDSWTFVSLPVDVSEEIRDMATGPRRGFGSVRVRVTVGGSTWQTSIFPSKEGHYVLPVKRAVRKAEGLDVGDSATVEVDVM</sequence>
<dbReference type="EMBL" id="KF264539">
    <property type="protein sequence ID" value="AGS49304.1"/>
    <property type="molecule type" value="Genomic_DNA"/>
</dbReference>
<dbReference type="InterPro" id="IPR037079">
    <property type="entry name" value="AF2212/PG0164-like_sf"/>
</dbReference>
<dbReference type="Gene3D" id="2.40.30.100">
    <property type="entry name" value="AF2212/PG0164-like"/>
    <property type="match status" value="1"/>
</dbReference>
<evidence type="ECO:0008006" key="2">
    <source>
        <dbReference type="Google" id="ProtNLM"/>
    </source>
</evidence>
<name>S5UAI7_9BACT</name>
<dbReference type="AlphaFoldDB" id="S5UAI7"/>
<organism evidence="1">
    <name type="scientific">uncultured bacterium esnapd2</name>
    <dbReference type="NCBI Taxonomy" id="1366601"/>
    <lineage>
        <taxon>Bacteria</taxon>
        <taxon>environmental samples</taxon>
    </lineage>
</organism>
<dbReference type="Pfam" id="PF08922">
    <property type="entry name" value="DUF1905"/>
    <property type="match status" value="1"/>
</dbReference>
<accession>S5UAI7</accession>
<dbReference type="InterPro" id="IPR015018">
    <property type="entry name" value="DUF1905"/>
</dbReference>